<proteinExistence type="predicted"/>
<reference evidence="1 2" key="1">
    <citation type="journal article" date="2013" name="BMC Genomics">
        <title>Genome sequencing and comparative genomics of honey bee microsporidia, Nosema apis reveal novel insights into host-parasite interactions.</title>
        <authorList>
            <person name="Chen Yp."/>
            <person name="Pettis J.S."/>
            <person name="Zhao Y."/>
            <person name="Liu X."/>
            <person name="Tallon L.J."/>
            <person name="Sadzewicz L.D."/>
            <person name="Li R."/>
            <person name="Zheng H."/>
            <person name="Huang S."/>
            <person name="Zhang X."/>
            <person name="Hamilton M.C."/>
            <person name="Pernal S.F."/>
            <person name="Melathopoulos A.P."/>
            <person name="Yan X."/>
            <person name="Evans J.D."/>
        </authorList>
    </citation>
    <scope>NUCLEOTIDE SEQUENCE [LARGE SCALE GENOMIC DNA]</scope>
    <source>
        <strain evidence="1 2">BRL 01</strain>
    </source>
</reference>
<dbReference type="VEuPathDB" id="MicrosporidiaDB:NAPIS_ORF00805"/>
<name>T0MET7_9MICR</name>
<keyword evidence="2" id="KW-1185">Reference proteome</keyword>
<dbReference type="HOGENOM" id="CLU_2171748_0_0_1"/>
<sequence>MFQINSSINLIEYYREEIYTYKKLLKLARCKITNLQKKVHMSNKKYKKKTNLTKEVVSKITKGSSAVLNFSNSSVNSNRLTIPKNFNPYKNFTENKIIIYLISFKNYLVV</sequence>
<dbReference type="EMBL" id="KE647117">
    <property type="protein sequence ID" value="EQB61611.1"/>
    <property type="molecule type" value="Genomic_DNA"/>
</dbReference>
<organism evidence="1 2">
    <name type="scientific">Vairimorpha apis BRL 01</name>
    <dbReference type="NCBI Taxonomy" id="1037528"/>
    <lineage>
        <taxon>Eukaryota</taxon>
        <taxon>Fungi</taxon>
        <taxon>Fungi incertae sedis</taxon>
        <taxon>Microsporidia</taxon>
        <taxon>Nosematidae</taxon>
        <taxon>Vairimorpha</taxon>
    </lineage>
</organism>
<dbReference type="OrthoDB" id="2186863at2759"/>
<evidence type="ECO:0000313" key="1">
    <source>
        <dbReference type="EMBL" id="EQB61611.1"/>
    </source>
</evidence>
<dbReference type="Proteomes" id="UP000053780">
    <property type="component" value="Unassembled WGS sequence"/>
</dbReference>
<gene>
    <name evidence="1" type="ORF">NAPIS_ORF00805</name>
</gene>
<accession>T0MET7</accession>
<evidence type="ECO:0000313" key="2">
    <source>
        <dbReference type="Proteomes" id="UP000053780"/>
    </source>
</evidence>
<dbReference type="AlphaFoldDB" id="T0MET7"/>
<protein>
    <submittedName>
        <fullName evidence="1">Uncharacterized protein</fullName>
    </submittedName>
</protein>